<gene>
    <name evidence="1" type="ORF">UFOVP107_4</name>
    <name evidence="2" type="ORF">UFOVP214_47</name>
</gene>
<sequence length="148" mass="15172">MAQTTGAMSGAAATISYQSGGTGSYTDISGSSQSVDVVTLTKMTGEAYTFDGSYAVLTVGKNEPLEVAVKVLYTETTTEAYSIMLSAFENGTLISLKWIPNGTTAGADTYTTSVGQITAIDLPAIDASSAGPVMASFTLRCASITHTP</sequence>
<evidence type="ECO:0000313" key="1">
    <source>
        <dbReference type="EMBL" id="CAB4128032.1"/>
    </source>
</evidence>
<dbReference type="EMBL" id="LR798264">
    <property type="protein sequence ID" value="CAB5218663.1"/>
    <property type="molecule type" value="Genomic_DNA"/>
</dbReference>
<evidence type="ECO:0000313" key="2">
    <source>
        <dbReference type="EMBL" id="CAB5218663.1"/>
    </source>
</evidence>
<protein>
    <submittedName>
        <fullName evidence="2">Uncharacterized protein</fullName>
    </submittedName>
</protein>
<proteinExistence type="predicted"/>
<reference evidence="2" key="1">
    <citation type="submission" date="2020-05" db="EMBL/GenBank/DDBJ databases">
        <authorList>
            <person name="Chiriac C."/>
            <person name="Salcher M."/>
            <person name="Ghai R."/>
            <person name="Kavagutti S V."/>
        </authorList>
    </citation>
    <scope>NUCLEOTIDE SEQUENCE</scope>
</reference>
<name>A0A6J7WTT1_9CAUD</name>
<accession>A0A6J7WTT1</accession>
<dbReference type="EMBL" id="LR796224">
    <property type="protein sequence ID" value="CAB4128032.1"/>
    <property type="molecule type" value="Genomic_DNA"/>
</dbReference>
<organism evidence="2">
    <name type="scientific">uncultured Caudovirales phage</name>
    <dbReference type="NCBI Taxonomy" id="2100421"/>
    <lineage>
        <taxon>Viruses</taxon>
        <taxon>Duplodnaviria</taxon>
        <taxon>Heunggongvirae</taxon>
        <taxon>Uroviricota</taxon>
        <taxon>Caudoviricetes</taxon>
        <taxon>Peduoviridae</taxon>
        <taxon>Maltschvirus</taxon>
        <taxon>Maltschvirus maltsch</taxon>
    </lineage>
</organism>